<organism evidence="2 3">
    <name type="scientific">Parachaetomium inaequale</name>
    <dbReference type="NCBI Taxonomy" id="2588326"/>
    <lineage>
        <taxon>Eukaryota</taxon>
        <taxon>Fungi</taxon>
        <taxon>Dikarya</taxon>
        <taxon>Ascomycota</taxon>
        <taxon>Pezizomycotina</taxon>
        <taxon>Sordariomycetes</taxon>
        <taxon>Sordariomycetidae</taxon>
        <taxon>Sordariales</taxon>
        <taxon>Chaetomiaceae</taxon>
        <taxon>Parachaetomium</taxon>
    </lineage>
</organism>
<dbReference type="AlphaFoldDB" id="A0AAN6P7V1"/>
<dbReference type="InterPro" id="IPR000210">
    <property type="entry name" value="BTB/POZ_dom"/>
</dbReference>
<dbReference type="Gene3D" id="3.30.710.10">
    <property type="entry name" value="Potassium Channel Kv1.1, Chain A"/>
    <property type="match status" value="1"/>
</dbReference>
<sequence length="257" mass="28808">MDGVPWRDVGSSKPFRFIVGPEKREFTIHSALVAGLSPALMTLVTGKFSEARDGQVVLESVDEQTFVFFMEYAYTGSYGEQQVGEWSDFSRRQIVARGRSSVYYPYEDHTQAHDSGSDASRKRQLWAKFTSAANPFYHKGFYGVKKAEGLGRVFMRHAKMYVFADYYGIFDLVDLSLDNLGMALIPFDPNSNGAGDIVALLQYCYETPAPKELKSFVLLYAVCKAETLWQNKAFQELVAGNREISLAFIGQVMGTGQ</sequence>
<evidence type="ECO:0000259" key="1">
    <source>
        <dbReference type="PROSITE" id="PS50097"/>
    </source>
</evidence>
<dbReference type="PANTHER" id="PTHR47843:SF2">
    <property type="entry name" value="BTB DOMAIN-CONTAINING PROTEIN"/>
    <property type="match status" value="1"/>
</dbReference>
<feature type="domain" description="BTB" evidence="1">
    <location>
        <begin position="13"/>
        <end position="82"/>
    </location>
</feature>
<dbReference type="PANTHER" id="PTHR47843">
    <property type="entry name" value="BTB DOMAIN-CONTAINING PROTEIN-RELATED"/>
    <property type="match status" value="1"/>
</dbReference>
<gene>
    <name evidence="2" type="ORF">C8A01DRAFT_50044</name>
</gene>
<dbReference type="Pfam" id="PF00651">
    <property type="entry name" value="BTB"/>
    <property type="match status" value="1"/>
</dbReference>
<dbReference type="EMBL" id="MU854535">
    <property type="protein sequence ID" value="KAK4033363.1"/>
    <property type="molecule type" value="Genomic_DNA"/>
</dbReference>
<dbReference type="InterPro" id="IPR011333">
    <property type="entry name" value="SKP1/BTB/POZ_sf"/>
</dbReference>
<reference evidence="3" key="1">
    <citation type="journal article" date="2023" name="Mol. Phylogenet. Evol.">
        <title>Genome-scale phylogeny and comparative genomics of the fungal order Sordariales.</title>
        <authorList>
            <person name="Hensen N."/>
            <person name="Bonometti L."/>
            <person name="Westerberg I."/>
            <person name="Brannstrom I.O."/>
            <person name="Guillou S."/>
            <person name="Cros-Aarteil S."/>
            <person name="Calhoun S."/>
            <person name="Haridas S."/>
            <person name="Kuo A."/>
            <person name="Mondo S."/>
            <person name="Pangilinan J."/>
            <person name="Riley R."/>
            <person name="LaButti K."/>
            <person name="Andreopoulos B."/>
            <person name="Lipzen A."/>
            <person name="Chen C."/>
            <person name="Yan M."/>
            <person name="Daum C."/>
            <person name="Ng V."/>
            <person name="Clum A."/>
            <person name="Steindorff A."/>
            <person name="Ohm R.A."/>
            <person name="Martin F."/>
            <person name="Silar P."/>
            <person name="Natvig D.O."/>
            <person name="Lalanne C."/>
            <person name="Gautier V."/>
            <person name="Ament-Velasquez S.L."/>
            <person name="Kruys A."/>
            <person name="Hutchinson M.I."/>
            <person name="Powell A.J."/>
            <person name="Barry K."/>
            <person name="Miller A.N."/>
            <person name="Grigoriev I.V."/>
            <person name="Debuchy R."/>
            <person name="Gladieux P."/>
            <person name="Hiltunen Thoren M."/>
            <person name="Johannesson H."/>
        </authorList>
    </citation>
    <scope>NUCLEOTIDE SEQUENCE [LARGE SCALE GENOMIC DNA]</scope>
    <source>
        <strain evidence="3">CBS 284.82</strain>
    </source>
</reference>
<accession>A0AAN6P7V1</accession>
<evidence type="ECO:0000313" key="3">
    <source>
        <dbReference type="Proteomes" id="UP001303115"/>
    </source>
</evidence>
<dbReference type="Proteomes" id="UP001303115">
    <property type="component" value="Unassembled WGS sequence"/>
</dbReference>
<proteinExistence type="predicted"/>
<dbReference type="SUPFAM" id="SSF54695">
    <property type="entry name" value="POZ domain"/>
    <property type="match status" value="1"/>
</dbReference>
<keyword evidence="3" id="KW-1185">Reference proteome</keyword>
<protein>
    <recommendedName>
        <fullName evidence="1">BTB domain-containing protein</fullName>
    </recommendedName>
</protein>
<evidence type="ECO:0000313" key="2">
    <source>
        <dbReference type="EMBL" id="KAK4033363.1"/>
    </source>
</evidence>
<dbReference type="PROSITE" id="PS50097">
    <property type="entry name" value="BTB"/>
    <property type="match status" value="1"/>
</dbReference>
<name>A0AAN6P7V1_9PEZI</name>
<comment type="caution">
    <text evidence="2">The sequence shown here is derived from an EMBL/GenBank/DDBJ whole genome shotgun (WGS) entry which is preliminary data.</text>
</comment>